<reference evidence="1" key="2">
    <citation type="submission" date="2020-06" db="EMBL/GenBank/DDBJ databases">
        <authorList>
            <person name="Sheffer M."/>
        </authorList>
    </citation>
    <scope>NUCLEOTIDE SEQUENCE</scope>
</reference>
<gene>
    <name evidence="1" type="ORF">HNY73_019844</name>
</gene>
<name>A0A8T0E4Q0_ARGBR</name>
<protein>
    <submittedName>
        <fullName evidence="1">Uncharacterized protein</fullName>
    </submittedName>
</protein>
<evidence type="ECO:0000313" key="1">
    <source>
        <dbReference type="EMBL" id="KAF8766819.1"/>
    </source>
</evidence>
<sequence>MIGGSTTIDGPRFLKNDCGSTTIYGPSADITQINLYSCPPPFPMTLSRIGTNQPIPEQTKPTLLIILPTEREIYNNHLEEARGQDYKSSLPKFNVFRFMSTRDVHGNVRERVAEGLPVLSGNDPTCLPIRLQRRLLERSCRMSLASSAEQTVFVDGICAGAEI</sequence>
<accession>A0A8T0E4Q0</accession>
<comment type="caution">
    <text evidence="1">The sequence shown here is derived from an EMBL/GenBank/DDBJ whole genome shotgun (WGS) entry which is preliminary data.</text>
</comment>
<dbReference type="Proteomes" id="UP000807504">
    <property type="component" value="Unassembled WGS sequence"/>
</dbReference>
<organism evidence="1 2">
    <name type="scientific">Argiope bruennichi</name>
    <name type="common">Wasp spider</name>
    <name type="synonym">Aranea bruennichi</name>
    <dbReference type="NCBI Taxonomy" id="94029"/>
    <lineage>
        <taxon>Eukaryota</taxon>
        <taxon>Metazoa</taxon>
        <taxon>Ecdysozoa</taxon>
        <taxon>Arthropoda</taxon>
        <taxon>Chelicerata</taxon>
        <taxon>Arachnida</taxon>
        <taxon>Araneae</taxon>
        <taxon>Araneomorphae</taxon>
        <taxon>Entelegynae</taxon>
        <taxon>Araneoidea</taxon>
        <taxon>Araneidae</taxon>
        <taxon>Argiope</taxon>
    </lineage>
</organism>
<evidence type="ECO:0000313" key="2">
    <source>
        <dbReference type="Proteomes" id="UP000807504"/>
    </source>
</evidence>
<proteinExistence type="predicted"/>
<reference evidence="1" key="1">
    <citation type="journal article" date="2020" name="bioRxiv">
        <title>Chromosome-level reference genome of the European wasp spider Argiope bruennichi: a resource for studies on range expansion and evolutionary adaptation.</title>
        <authorList>
            <person name="Sheffer M.M."/>
            <person name="Hoppe A."/>
            <person name="Krehenwinkel H."/>
            <person name="Uhl G."/>
            <person name="Kuss A.W."/>
            <person name="Jensen L."/>
            <person name="Jensen C."/>
            <person name="Gillespie R.G."/>
            <person name="Hoff K.J."/>
            <person name="Prost S."/>
        </authorList>
    </citation>
    <scope>NUCLEOTIDE SEQUENCE</scope>
</reference>
<dbReference type="EMBL" id="JABXBU010002230">
    <property type="protein sequence ID" value="KAF8766819.1"/>
    <property type="molecule type" value="Genomic_DNA"/>
</dbReference>
<dbReference type="AlphaFoldDB" id="A0A8T0E4Q0"/>
<keyword evidence="2" id="KW-1185">Reference proteome</keyword>